<dbReference type="AlphaFoldDB" id="A0A943YYU6"/>
<evidence type="ECO:0000313" key="2">
    <source>
        <dbReference type="Proteomes" id="UP000727506"/>
    </source>
</evidence>
<dbReference type="EMBL" id="JAGZSV010000271">
    <property type="protein sequence ID" value="MBS6941701.1"/>
    <property type="molecule type" value="Genomic_DNA"/>
</dbReference>
<reference evidence="1" key="1">
    <citation type="submission" date="2021-02" db="EMBL/GenBank/DDBJ databases">
        <title>Infant gut strain persistence is associated with maternal origin, phylogeny, and functional potential including surface adhesion and iron acquisition.</title>
        <authorList>
            <person name="Lou Y.C."/>
        </authorList>
    </citation>
    <scope>NUCLEOTIDE SEQUENCE</scope>
    <source>
        <strain evidence="1">L2_039_000G1_dasL2_039_000G1_concoct_11</strain>
    </source>
</reference>
<evidence type="ECO:0000313" key="1">
    <source>
        <dbReference type="EMBL" id="MBS6941701.1"/>
    </source>
</evidence>
<dbReference type="Proteomes" id="UP000727506">
    <property type="component" value="Unassembled WGS sequence"/>
</dbReference>
<protein>
    <recommendedName>
        <fullName evidence="3">DUF4926 domain-containing protein</fullName>
    </recommendedName>
</protein>
<accession>A0A943YYU6</accession>
<organism evidence="1 2">
    <name type="scientific">Slackia piriformis</name>
    <dbReference type="NCBI Taxonomy" id="626934"/>
    <lineage>
        <taxon>Bacteria</taxon>
        <taxon>Bacillati</taxon>
        <taxon>Actinomycetota</taxon>
        <taxon>Coriobacteriia</taxon>
        <taxon>Eggerthellales</taxon>
        <taxon>Eggerthellaceae</taxon>
        <taxon>Slackia</taxon>
    </lineage>
</organism>
<gene>
    <name evidence="1" type="ORF">KH142_09615</name>
</gene>
<sequence>MKPKLFSVVRLKDGIVGTVVDIWKGGEAYEFEPDDHSDLDDGAPLTYAISPKDIAEIIWSADRMAD</sequence>
<name>A0A943YYU6_9ACTN</name>
<proteinExistence type="predicted"/>
<evidence type="ECO:0008006" key="3">
    <source>
        <dbReference type="Google" id="ProtNLM"/>
    </source>
</evidence>
<comment type="caution">
    <text evidence="1">The sequence shown here is derived from an EMBL/GenBank/DDBJ whole genome shotgun (WGS) entry which is preliminary data.</text>
</comment>